<dbReference type="InterPro" id="IPR036890">
    <property type="entry name" value="HATPase_C_sf"/>
</dbReference>
<dbReference type="SUPFAM" id="SSF55874">
    <property type="entry name" value="ATPase domain of HSP90 chaperone/DNA topoisomerase II/histidine kinase"/>
    <property type="match status" value="1"/>
</dbReference>
<feature type="transmembrane region" description="Helical" evidence="10">
    <location>
        <begin position="12"/>
        <end position="36"/>
    </location>
</feature>
<evidence type="ECO:0000256" key="3">
    <source>
        <dbReference type="ARBA" id="ARBA00012438"/>
    </source>
</evidence>
<dbReference type="GO" id="GO:0005886">
    <property type="term" value="C:plasma membrane"/>
    <property type="evidence" value="ECO:0007669"/>
    <property type="project" value="UniProtKB-SubCell"/>
</dbReference>
<comment type="caution">
    <text evidence="13">The sequence shown here is derived from an EMBL/GenBank/DDBJ whole genome shotgun (WGS) entry which is preliminary data.</text>
</comment>
<dbReference type="CDD" id="cd06225">
    <property type="entry name" value="HAMP"/>
    <property type="match status" value="1"/>
</dbReference>
<evidence type="ECO:0000256" key="2">
    <source>
        <dbReference type="ARBA" id="ARBA00004651"/>
    </source>
</evidence>
<dbReference type="SUPFAM" id="SSF47384">
    <property type="entry name" value="Homodimeric domain of signal transducing histidine kinase"/>
    <property type="match status" value="1"/>
</dbReference>
<sequence length="533" mass="59461">MFNTLSLTPYYLRVYAFLALVALGVTLFGGALVLGLNAVRHQAFLEDTPEPLMRWLANHPGAVRELAASDAGARLRLLPMDTVSLNDVAEERLAHGQVLARNRGDGIYLYRLMNTESILEIRVENFYRQIAELATRTLRLADRHGLSESEPDALTAFGVRLGVLARPLESTDALPGDNVLRQVVEQDLAYYQPGRRAAARTFARMTDGTLIEVRHPAPFQFWAWPMILLAGILVALTLGVVVYYLLARLHGRLRSIEGAVSRIARGELDARVGSGDLSIAGRLGDAFNRMADHIQRLVGVQREMIHGVSHELRTPVARIRFGVQMIEDCDDPDMLRSQLSAIDSDIQELDELIDEILTYARLEQGGPIMAVQRTDIVETVEQVIREQQSTRPDLTINATIPDEAREKPWAEAEPRYIHRAIQNLVGNATRYANANVLVECHFDDQTMRIDVQDDGAGIPEEDWDKVFTAFARLDDSRTRKSGGYGLGLSIVRRILYWHGGQAFVGRSEKLGGACFTLVWPRYQATDNAGEAIQ</sequence>
<protein>
    <recommendedName>
        <fullName evidence="3">histidine kinase</fullName>
        <ecNumber evidence="3">2.7.13.3</ecNumber>
    </recommendedName>
</protein>
<accession>A0A4R7JL35</accession>
<gene>
    <name evidence="13" type="ORF">DES49_2452</name>
</gene>
<dbReference type="PRINTS" id="PR00344">
    <property type="entry name" value="BCTRLSENSOR"/>
</dbReference>
<comment type="subcellular location">
    <subcellularLocation>
        <location evidence="2">Cell membrane</location>
        <topology evidence="2">Multi-pass membrane protein</topology>
    </subcellularLocation>
</comment>
<evidence type="ECO:0000256" key="4">
    <source>
        <dbReference type="ARBA" id="ARBA00022475"/>
    </source>
</evidence>
<keyword evidence="14" id="KW-1185">Reference proteome</keyword>
<dbReference type="OrthoDB" id="9804645at2"/>
<dbReference type="EMBL" id="SOAX01000006">
    <property type="protein sequence ID" value="TDT38475.1"/>
    <property type="molecule type" value="Genomic_DNA"/>
</dbReference>
<dbReference type="RefSeq" id="WP_133736694.1">
    <property type="nucleotide sequence ID" value="NZ_SOAX01000006.1"/>
</dbReference>
<keyword evidence="7" id="KW-0547">Nucleotide-binding</keyword>
<dbReference type="Pfam" id="PF02518">
    <property type="entry name" value="HATPase_c"/>
    <property type="match status" value="1"/>
</dbReference>
<dbReference type="InterPro" id="IPR003660">
    <property type="entry name" value="HAMP_dom"/>
</dbReference>
<keyword evidence="6" id="KW-0808">Transferase</keyword>
<proteinExistence type="predicted"/>
<dbReference type="Proteomes" id="UP000295830">
    <property type="component" value="Unassembled WGS sequence"/>
</dbReference>
<evidence type="ECO:0000313" key="14">
    <source>
        <dbReference type="Proteomes" id="UP000295830"/>
    </source>
</evidence>
<dbReference type="PROSITE" id="PS50885">
    <property type="entry name" value="HAMP"/>
    <property type="match status" value="1"/>
</dbReference>
<reference evidence="13 14" key="1">
    <citation type="submission" date="2019-03" db="EMBL/GenBank/DDBJ databases">
        <title>Genomic Encyclopedia of Type Strains, Phase IV (KMG-IV): sequencing the most valuable type-strain genomes for metagenomic binning, comparative biology and taxonomic classification.</title>
        <authorList>
            <person name="Goeker M."/>
        </authorList>
    </citation>
    <scope>NUCLEOTIDE SEQUENCE [LARGE SCALE GENOMIC DNA]</scope>
    <source>
        <strain evidence="13 14">DSM 15505</strain>
    </source>
</reference>
<evidence type="ECO:0000259" key="11">
    <source>
        <dbReference type="PROSITE" id="PS50109"/>
    </source>
</evidence>
<evidence type="ECO:0000256" key="7">
    <source>
        <dbReference type="ARBA" id="ARBA00022741"/>
    </source>
</evidence>
<dbReference type="Gene3D" id="6.10.340.10">
    <property type="match status" value="1"/>
</dbReference>
<dbReference type="InterPro" id="IPR005467">
    <property type="entry name" value="His_kinase_dom"/>
</dbReference>
<dbReference type="InterPro" id="IPR050980">
    <property type="entry name" value="2C_sensor_his_kinase"/>
</dbReference>
<dbReference type="InterPro" id="IPR003594">
    <property type="entry name" value="HATPase_dom"/>
</dbReference>
<dbReference type="Pfam" id="PF00512">
    <property type="entry name" value="HisKA"/>
    <property type="match status" value="1"/>
</dbReference>
<dbReference type="SMART" id="SM00387">
    <property type="entry name" value="HATPase_c"/>
    <property type="match status" value="1"/>
</dbReference>
<evidence type="ECO:0000256" key="5">
    <source>
        <dbReference type="ARBA" id="ARBA00022553"/>
    </source>
</evidence>
<dbReference type="InterPro" id="IPR036097">
    <property type="entry name" value="HisK_dim/P_sf"/>
</dbReference>
<evidence type="ECO:0000256" key="6">
    <source>
        <dbReference type="ARBA" id="ARBA00022679"/>
    </source>
</evidence>
<dbReference type="GO" id="GO:0000155">
    <property type="term" value="F:phosphorelay sensor kinase activity"/>
    <property type="evidence" value="ECO:0007669"/>
    <property type="project" value="InterPro"/>
</dbReference>
<dbReference type="SMART" id="SM00388">
    <property type="entry name" value="HisKA"/>
    <property type="match status" value="1"/>
</dbReference>
<feature type="domain" description="Histidine kinase" evidence="11">
    <location>
        <begin position="307"/>
        <end position="523"/>
    </location>
</feature>
<dbReference type="Gene3D" id="1.10.287.130">
    <property type="match status" value="1"/>
</dbReference>
<dbReference type="InterPro" id="IPR003661">
    <property type="entry name" value="HisK_dim/P_dom"/>
</dbReference>
<dbReference type="EC" id="2.7.13.3" evidence="3"/>
<dbReference type="SMART" id="SM00304">
    <property type="entry name" value="HAMP"/>
    <property type="match status" value="1"/>
</dbReference>
<evidence type="ECO:0000256" key="9">
    <source>
        <dbReference type="ARBA" id="ARBA00022840"/>
    </source>
</evidence>
<dbReference type="CDD" id="cd00082">
    <property type="entry name" value="HisKA"/>
    <property type="match status" value="1"/>
</dbReference>
<feature type="domain" description="HAMP" evidence="12">
    <location>
        <begin position="247"/>
        <end position="299"/>
    </location>
</feature>
<dbReference type="InterPro" id="IPR004358">
    <property type="entry name" value="Sig_transdc_His_kin-like_C"/>
</dbReference>
<keyword evidence="8 13" id="KW-0418">Kinase</keyword>
<dbReference type="Gene3D" id="3.30.565.10">
    <property type="entry name" value="Histidine kinase-like ATPase, C-terminal domain"/>
    <property type="match status" value="1"/>
</dbReference>
<evidence type="ECO:0000256" key="10">
    <source>
        <dbReference type="SAM" id="Phobius"/>
    </source>
</evidence>
<dbReference type="PANTHER" id="PTHR44936:SF10">
    <property type="entry name" value="SENSOR PROTEIN RSTB"/>
    <property type="match status" value="1"/>
</dbReference>
<name>A0A4R7JL35_9GAMM</name>
<evidence type="ECO:0000313" key="13">
    <source>
        <dbReference type="EMBL" id="TDT38475.1"/>
    </source>
</evidence>
<evidence type="ECO:0000256" key="1">
    <source>
        <dbReference type="ARBA" id="ARBA00000085"/>
    </source>
</evidence>
<keyword evidence="10" id="KW-1133">Transmembrane helix</keyword>
<dbReference type="PROSITE" id="PS50109">
    <property type="entry name" value="HIS_KIN"/>
    <property type="match status" value="1"/>
</dbReference>
<evidence type="ECO:0000256" key="8">
    <source>
        <dbReference type="ARBA" id="ARBA00022777"/>
    </source>
</evidence>
<feature type="transmembrane region" description="Helical" evidence="10">
    <location>
        <begin position="221"/>
        <end position="246"/>
    </location>
</feature>
<keyword evidence="10" id="KW-0472">Membrane</keyword>
<comment type="catalytic activity">
    <reaction evidence="1">
        <text>ATP + protein L-histidine = ADP + protein N-phospho-L-histidine.</text>
        <dbReference type="EC" id="2.7.13.3"/>
    </reaction>
</comment>
<keyword evidence="9" id="KW-0067">ATP-binding</keyword>
<dbReference type="PANTHER" id="PTHR44936">
    <property type="entry name" value="SENSOR PROTEIN CREC"/>
    <property type="match status" value="1"/>
</dbReference>
<keyword evidence="5" id="KW-0597">Phosphoprotein</keyword>
<dbReference type="AlphaFoldDB" id="A0A4R7JL35"/>
<evidence type="ECO:0000259" key="12">
    <source>
        <dbReference type="PROSITE" id="PS50885"/>
    </source>
</evidence>
<keyword evidence="4" id="KW-1003">Cell membrane</keyword>
<keyword evidence="10" id="KW-0812">Transmembrane</keyword>
<organism evidence="13 14">
    <name type="scientific">Halospina denitrificans</name>
    <dbReference type="NCBI Taxonomy" id="332522"/>
    <lineage>
        <taxon>Bacteria</taxon>
        <taxon>Pseudomonadati</taxon>
        <taxon>Pseudomonadota</taxon>
        <taxon>Gammaproteobacteria</taxon>
        <taxon>Halospina</taxon>
    </lineage>
</organism>
<dbReference type="GO" id="GO:0005524">
    <property type="term" value="F:ATP binding"/>
    <property type="evidence" value="ECO:0007669"/>
    <property type="project" value="UniProtKB-KW"/>
</dbReference>